<dbReference type="EMBL" id="GBXM01067817">
    <property type="protein sequence ID" value="JAH40760.1"/>
    <property type="molecule type" value="Transcribed_RNA"/>
</dbReference>
<name>A0A0E9SJC8_ANGAN</name>
<protein>
    <submittedName>
        <fullName evidence="1">Uncharacterized protein</fullName>
    </submittedName>
</protein>
<sequence length="32" mass="3508">MSRLAELLAKKAHYGHWRSLGALILLTMKAAG</sequence>
<reference evidence="1" key="1">
    <citation type="submission" date="2014-11" db="EMBL/GenBank/DDBJ databases">
        <authorList>
            <person name="Amaro Gonzalez C."/>
        </authorList>
    </citation>
    <scope>NUCLEOTIDE SEQUENCE</scope>
</reference>
<proteinExistence type="predicted"/>
<accession>A0A0E9SJC8</accession>
<organism evidence="1">
    <name type="scientific">Anguilla anguilla</name>
    <name type="common">European freshwater eel</name>
    <name type="synonym">Muraena anguilla</name>
    <dbReference type="NCBI Taxonomy" id="7936"/>
    <lineage>
        <taxon>Eukaryota</taxon>
        <taxon>Metazoa</taxon>
        <taxon>Chordata</taxon>
        <taxon>Craniata</taxon>
        <taxon>Vertebrata</taxon>
        <taxon>Euteleostomi</taxon>
        <taxon>Actinopterygii</taxon>
        <taxon>Neopterygii</taxon>
        <taxon>Teleostei</taxon>
        <taxon>Anguilliformes</taxon>
        <taxon>Anguillidae</taxon>
        <taxon>Anguilla</taxon>
    </lineage>
</organism>
<reference evidence="1" key="2">
    <citation type="journal article" date="2015" name="Fish Shellfish Immunol.">
        <title>Early steps in the European eel (Anguilla anguilla)-Vibrio vulnificus interaction in the gills: Role of the RtxA13 toxin.</title>
        <authorList>
            <person name="Callol A."/>
            <person name="Pajuelo D."/>
            <person name="Ebbesson L."/>
            <person name="Teles M."/>
            <person name="MacKenzie S."/>
            <person name="Amaro C."/>
        </authorList>
    </citation>
    <scope>NUCLEOTIDE SEQUENCE</scope>
</reference>
<dbReference type="AlphaFoldDB" id="A0A0E9SJC8"/>
<evidence type="ECO:0000313" key="1">
    <source>
        <dbReference type="EMBL" id="JAH40760.1"/>
    </source>
</evidence>